<dbReference type="AlphaFoldDB" id="A0A4S4L8D9"/>
<dbReference type="Gene3D" id="3.10.450.50">
    <property type="match status" value="1"/>
</dbReference>
<dbReference type="InterPro" id="IPR032710">
    <property type="entry name" value="NTF2-like_dom_sf"/>
</dbReference>
<comment type="caution">
    <text evidence="1">The sequence shown here is derived from an EMBL/GenBank/DDBJ whole genome shotgun (WGS) entry which is preliminary data.</text>
</comment>
<name>A0A4S4L8D9_9AGAM</name>
<dbReference type="EMBL" id="SGPK01000160">
    <property type="protein sequence ID" value="THH07088.1"/>
    <property type="molecule type" value="Genomic_DNA"/>
</dbReference>
<protein>
    <recommendedName>
        <fullName evidence="3">SnoaL-like domain-containing protein</fullName>
    </recommendedName>
</protein>
<accession>A0A4S4L8D9</accession>
<evidence type="ECO:0000313" key="2">
    <source>
        <dbReference type="Proteomes" id="UP000308199"/>
    </source>
</evidence>
<dbReference type="OrthoDB" id="3352776at2759"/>
<dbReference type="Proteomes" id="UP000308199">
    <property type="component" value="Unassembled WGS sequence"/>
</dbReference>
<keyword evidence="2" id="KW-1185">Reference proteome</keyword>
<organism evidence="1 2">
    <name type="scientific">Phellinidium pouzarii</name>
    <dbReference type="NCBI Taxonomy" id="167371"/>
    <lineage>
        <taxon>Eukaryota</taxon>
        <taxon>Fungi</taxon>
        <taxon>Dikarya</taxon>
        <taxon>Basidiomycota</taxon>
        <taxon>Agaricomycotina</taxon>
        <taxon>Agaricomycetes</taxon>
        <taxon>Hymenochaetales</taxon>
        <taxon>Hymenochaetaceae</taxon>
        <taxon>Phellinidium</taxon>
    </lineage>
</organism>
<evidence type="ECO:0000313" key="1">
    <source>
        <dbReference type="EMBL" id="THH07088.1"/>
    </source>
</evidence>
<reference evidence="1 2" key="1">
    <citation type="submission" date="2019-02" db="EMBL/GenBank/DDBJ databases">
        <title>Genome sequencing of the rare red list fungi Phellinidium pouzarii.</title>
        <authorList>
            <person name="Buettner E."/>
            <person name="Kellner H."/>
        </authorList>
    </citation>
    <scope>NUCLEOTIDE SEQUENCE [LARGE SCALE GENOMIC DNA]</scope>
    <source>
        <strain evidence="1 2">DSM 108285</strain>
    </source>
</reference>
<proteinExistence type="predicted"/>
<evidence type="ECO:0008006" key="3">
    <source>
        <dbReference type="Google" id="ProtNLM"/>
    </source>
</evidence>
<gene>
    <name evidence="1" type="ORF">EW145_g3625</name>
</gene>
<sequence length="149" mass="16976">MSPFICREDLLAAARSFCDAFAKHKLLDEILAYFATDNAACLEHGLPQLAPFLGRRFTGPDGVREYFRLIADLLSYEDMRFSDYVVDADSLKVSVKGQAKFTWNKTANSWQEVFAYMLEFDEQRKVKLYEVWADSGAAYMASRGELSSK</sequence>
<dbReference type="SUPFAM" id="SSF54427">
    <property type="entry name" value="NTF2-like"/>
    <property type="match status" value="1"/>
</dbReference>